<evidence type="ECO:0000313" key="2">
    <source>
        <dbReference type="Proteomes" id="UP000053237"/>
    </source>
</evidence>
<dbReference type="InParanoid" id="A0A024GNV5"/>
<name>A0A024GNV5_9STRA</name>
<keyword evidence="2" id="KW-1185">Reference proteome</keyword>
<accession>A0A024GNV5</accession>
<reference evidence="1 2" key="1">
    <citation type="submission" date="2012-05" db="EMBL/GenBank/DDBJ databases">
        <title>Recombination and specialization in a pathogen metapopulation.</title>
        <authorList>
            <person name="Gardiner A."/>
            <person name="Kemen E."/>
            <person name="Schultz-Larsen T."/>
            <person name="MacLean D."/>
            <person name="Van Oosterhout C."/>
            <person name="Jones J.D.G."/>
        </authorList>
    </citation>
    <scope>NUCLEOTIDE SEQUENCE [LARGE SCALE GENOMIC DNA]</scope>
    <source>
        <strain evidence="1 2">Ac Nc2</strain>
    </source>
</reference>
<evidence type="ECO:0000313" key="1">
    <source>
        <dbReference type="EMBL" id="CCI48577.1"/>
    </source>
</evidence>
<organism evidence="1 2">
    <name type="scientific">Albugo candida</name>
    <dbReference type="NCBI Taxonomy" id="65357"/>
    <lineage>
        <taxon>Eukaryota</taxon>
        <taxon>Sar</taxon>
        <taxon>Stramenopiles</taxon>
        <taxon>Oomycota</taxon>
        <taxon>Peronosporomycetes</taxon>
        <taxon>Albuginales</taxon>
        <taxon>Albuginaceae</taxon>
        <taxon>Albugo</taxon>
    </lineage>
</organism>
<dbReference type="AlphaFoldDB" id="A0A024GNV5"/>
<dbReference type="EMBL" id="CAIX01000234">
    <property type="protein sequence ID" value="CCI48577.1"/>
    <property type="molecule type" value="Genomic_DNA"/>
</dbReference>
<protein>
    <submittedName>
        <fullName evidence="1">Uncharacterized protein</fullName>
    </submittedName>
</protein>
<gene>
    <name evidence="1" type="ORF">BN9_097270</name>
</gene>
<dbReference type="Proteomes" id="UP000053237">
    <property type="component" value="Unassembled WGS sequence"/>
</dbReference>
<proteinExistence type="predicted"/>
<comment type="caution">
    <text evidence="1">The sequence shown here is derived from an EMBL/GenBank/DDBJ whole genome shotgun (WGS) entry which is preliminary data.</text>
</comment>
<sequence length="123" mass="14167">MAEAMRISMVEIVLLIFECKSGAQFFISRACMREYIINDVANRCWVVQYFLPYFVDDPIKSSAYAFFPQDTHLYSWMYLNSDLNRVLRLNSFDSIAILATKASKSSSILTDFFVGSFCILINP</sequence>